<accession>A0A9P4JAG1</accession>
<keyword evidence="2" id="KW-1185">Reference proteome</keyword>
<gene>
    <name evidence="1" type="ORF">K461DRAFT_26406</name>
</gene>
<dbReference type="EMBL" id="ML996081">
    <property type="protein sequence ID" value="KAF2157881.1"/>
    <property type="molecule type" value="Genomic_DNA"/>
</dbReference>
<dbReference type="Proteomes" id="UP000799439">
    <property type="component" value="Unassembled WGS sequence"/>
</dbReference>
<reference evidence="1" key="1">
    <citation type="journal article" date="2020" name="Stud. Mycol.">
        <title>101 Dothideomycetes genomes: a test case for predicting lifestyles and emergence of pathogens.</title>
        <authorList>
            <person name="Haridas S."/>
            <person name="Albert R."/>
            <person name="Binder M."/>
            <person name="Bloem J."/>
            <person name="Labutti K."/>
            <person name="Salamov A."/>
            <person name="Andreopoulos B."/>
            <person name="Baker S."/>
            <person name="Barry K."/>
            <person name="Bills G."/>
            <person name="Bluhm B."/>
            <person name="Cannon C."/>
            <person name="Castanera R."/>
            <person name="Culley D."/>
            <person name="Daum C."/>
            <person name="Ezra D."/>
            <person name="Gonzalez J."/>
            <person name="Henrissat B."/>
            <person name="Kuo A."/>
            <person name="Liang C."/>
            <person name="Lipzen A."/>
            <person name="Lutzoni F."/>
            <person name="Magnuson J."/>
            <person name="Mondo S."/>
            <person name="Nolan M."/>
            <person name="Ohm R."/>
            <person name="Pangilinan J."/>
            <person name="Park H.-J."/>
            <person name="Ramirez L."/>
            <person name="Alfaro M."/>
            <person name="Sun H."/>
            <person name="Tritt A."/>
            <person name="Yoshinaga Y."/>
            <person name="Zwiers L.-H."/>
            <person name="Turgeon B."/>
            <person name="Goodwin S."/>
            <person name="Spatafora J."/>
            <person name="Crous P."/>
            <person name="Grigoriev I."/>
        </authorList>
    </citation>
    <scope>NUCLEOTIDE SEQUENCE</scope>
    <source>
        <strain evidence="1">CBS 260.36</strain>
    </source>
</reference>
<evidence type="ECO:0000313" key="2">
    <source>
        <dbReference type="Proteomes" id="UP000799439"/>
    </source>
</evidence>
<proteinExistence type="predicted"/>
<name>A0A9P4JAG1_9PEZI</name>
<comment type="caution">
    <text evidence="1">The sequence shown here is derived from an EMBL/GenBank/DDBJ whole genome shotgun (WGS) entry which is preliminary data.</text>
</comment>
<organism evidence="1 2">
    <name type="scientific">Myriangium duriaei CBS 260.36</name>
    <dbReference type="NCBI Taxonomy" id="1168546"/>
    <lineage>
        <taxon>Eukaryota</taxon>
        <taxon>Fungi</taxon>
        <taxon>Dikarya</taxon>
        <taxon>Ascomycota</taxon>
        <taxon>Pezizomycotina</taxon>
        <taxon>Dothideomycetes</taxon>
        <taxon>Dothideomycetidae</taxon>
        <taxon>Myriangiales</taxon>
        <taxon>Myriangiaceae</taxon>
        <taxon>Myriangium</taxon>
    </lineage>
</organism>
<protein>
    <submittedName>
        <fullName evidence="1">Uncharacterized protein</fullName>
    </submittedName>
</protein>
<dbReference type="AlphaFoldDB" id="A0A9P4JAG1"/>
<sequence length="253" mass="27967">MSVNKPSSSTLHSALCALHFPLANIISWTKSSESAAHVALAQPPTPNFPIASLLRLYCGNKSQTGLTRVHGPGVFLPRVLCRSPSVALSEFWFWARWPHPNPNPLEPDASRSYSHTHTHTHTCCSHTCSPSIFDLSRLPLFPYSSIDYSCTLAFQHSASPFFCISPLFTTRQPNYPLSTLSVRLHRVLFTDFLTVAPRTPFSHTLRRRCSSKLFSPIHSTAPLSNTPGGGRADWALWKDTPAAFSLPLVSSVE</sequence>
<evidence type="ECO:0000313" key="1">
    <source>
        <dbReference type="EMBL" id="KAF2157881.1"/>
    </source>
</evidence>